<dbReference type="AlphaFoldDB" id="E9EF34"/>
<name>E9EF34_METAQ</name>
<dbReference type="InterPro" id="IPR002110">
    <property type="entry name" value="Ankyrin_rpt"/>
</dbReference>
<dbReference type="InterPro" id="IPR000845">
    <property type="entry name" value="Nucleoside_phosphorylase_d"/>
</dbReference>
<dbReference type="SUPFAM" id="SSF53167">
    <property type="entry name" value="Purine and uridine phosphorylases"/>
    <property type="match status" value="1"/>
</dbReference>
<dbReference type="SUPFAM" id="SSF48403">
    <property type="entry name" value="Ankyrin repeat"/>
    <property type="match status" value="2"/>
</dbReference>
<dbReference type="PRINTS" id="PR01415">
    <property type="entry name" value="ANKYRIN"/>
</dbReference>
<dbReference type="Gene3D" id="3.40.50.1580">
    <property type="entry name" value="Nucleoside phosphorylase domain"/>
    <property type="match status" value="1"/>
</dbReference>
<accession>E9EF34</accession>
<dbReference type="PROSITE" id="PS50297">
    <property type="entry name" value="ANK_REP_REGION"/>
    <property type="match status" value="11"/>
</dbReference>
<feature type="repeat" description="ANK" evidence="3">
    <location>
        <begin position="1149"/>
        <end position="1181"/>
    </location>
</feature>
<keyword evidence="1" id="KW-0677">Repeat</keyword>
<dbReference type="STRING" id="655827.E9EF34"/>
<dbReference type="OrthoDB" id="194358at2759"/>
<evidence type="ECO:0000256" key="3">
    <source>
        <dbReference type="PROSITE-ProRule" id="PRU00023"/>
    </source>
</evidence>
<dbReference type="Proteomes" id="UP000002499">
    <property type="component" value="Unassembled WGS sequence"/>
</dbReference>
<dbReference type="EMBL" id="GL698576">
    <property type="protein sequence ID" value="EFY85479.1"/>
    <property type="molecule type" value="Genomic_DNA"/>
</dbReference>
<dbReference type="InterPro" id="IPR035994">
    <property type="entry name" value="Nucleoside_phosphorylase_sf"/>
</dbReference>
<gene>
    <name evidence="6" type="ORF">MAC_08482</name>
</gene>
<evidence type="ECO:0000259" key="4">
    <source>
        <dbReference type="Pfam" id="PF01048"/>
    </source>
</evidence>
<feature type="repeat" description="ANK" evidence="3">
    <location>
        <begin position="775"/>
        <end position="804"/>
    </location>
</feature>
<feature type="repeat" description="ANK" evidence="3">
    <location>
        <begin position="1113"/>
        <end position="1145"/>
    </location>
</feature>
<feature type="repeat" description="ANK" evidence="3">
    <location>
        <begin position="881"/>
        <end position="913"/>
    </location>
</feature>
<keyword evidence="2 3" id="KW-0040">ANK repeat</keyword>
<dbReference type="GO" id="GO:0005737">
    <property type="term" value="C:cytoplasm"/>
    <property type="evidence" value="ECO:0007669"/>
    <property type="project" value="TreeGrafter"/>
</dbReference>
<feature type="repeat" description="ANK" evidence="3">
    <location>
        <begin position="947"/>
        <end position="979"/>
    </location>
</feature>
<dbReference type="Pfam" id="PF24883">
    <property type="entry name" value="NPHP3_N"/>
    <property type="match status" value="1"/>
</dbReference>
<evidence type="ECO:0000259" key="5">
    <source>
        <dbReference type="Pfam" id="PF24883"/>
    </source>
</evidence>
<dbReference type="GO" id="GO:0003824">
    <property type="term" value="F:catalytic activity"/>
    <property type="evidence" value="ECO:0007669"/>
    <property type="project" value="InterPro"/>
</dbReference>
<protein>
    <submittedName>
        <fullName evidence="6">Pfs, NACHT and Ankyrin domain protein</fullName>
    </submittedName>
</protein>
<feature type="repeat" description="ANK" evidence="3">
    <location>
        <begin position="1017"/>
        <end position="1049"/>
    </location>
</feature>
<dbReference type="eggNOG" id="KOG0504">
    <property type="taxonomic scope" value="Eukaryota"/>
</dbReference>
<evidence type="ECO:0000313" key="7">
    <source>
        <dbReference type="Proteomes" id="UP000002499"/>
    </source>
</evidence>
<feature type="repeat" description="ANK" evidence="3">
    <location>
        <begin position="1081"/>
        <end position="1113"/>
    </location>
</feature>
<dbReference type="PROSITE" id="PS50088">
    <property type="entry name" value="ANK_REPEAT"/>
    <property type="match status" value="11"/>
</dbReference>
<dbReference type="Pfam" id="PF00023">
    <property type="entry name" value="Ank"/>
    <property type="match status" value="2"/>
</dbReference>
<evidence type="ECO:0000256" key="2">
    <source>
        <dbReference type="ARBA" id="ARBA00023043"/>
    </source>
</evidence>
<feature type="domain" description="Nephrocystin 3-like N-terminal" evidence="5">
    <location>
        <begin position="347"/>
        <end position="526"/>
    </location>
</feature>
<feature type="repeat" description="ANK" evidence="3">
    <location>
        <begin position="984"/>
        <end position="1012"/>
    </location>
</feature>
<organism evidence="7">
    <name type="scientific">Metarhizium acridum (strain CQMa 102)</name>
    <dbReference type="NCBI Taxonomy" id="655827"/>
    <lineage>
        <taxon>Eukaryota</taxon>
        <taxon>Fungi</taxon>
        <taxon>Dikarya</taxon>
        <taxon>Ascomycota</taxon>
        <taxon>Pezizomycotina</taxon>
        <taxon>Sordariomycetes</taxon>
        <taxon>Hypocreomycetidae</taxon>
        <taxon>Hypocreales</taxon>
        <taxon>Clavicipitaceae</taxon>
        <taxon>Metarhizium</taxon>
    </lineage>
</organism>
<feature type="repeat" description="ANK" evidence="3">
    <location>
        <begin position="918"/>
        <end position="946"/>
    </location>
</feature>
<dbReference type="Gene3D" id="1.25.40.20">
    <property type="entry name" value="Ankyrin repeat-containing domain"/>
    <property type="match status" value="4"/>
</dbReference>
<dbReference type="SMART" id="SM00248">
    <property type="entry name" value="ANK"/>
    <property type="match status" value="13"/>
</dbReference>
<keyword evidence="7" id="KW-1185">Reference proteome</keyword>
<evidence type="ECO:0000256" key="1">
    <source>
        <dbReference type="ARBA" id="ARBA00022737"/>
    </source>
</evidence>
<dbReference type="InterPro" id="IPR036770">
    <property type="entry name" value="Ankyrin_rpt-contain_sf"/>
</dbReference>
<reference evidence="6 7" key="1">
    <citation type="journal article" date="2011" name="PLoS Genet.">
        <title>Genome sequencing and comparative transcriptomics of the model entomopathogenic fungi Metarhizium anisopliae and M. acridum.</title>
        <authorList>
            <person name="Gao Q."/>
            <person name="Jin K."/>
            <person name="Ying S.H."/>
            <person name="Zhang Y."/>
            <person name="Xiao G."/>
            <person name="Shang Y."/>
            <person name="Duan Z."/>
            <person name="Hu X."/>
            <person name="Xie X.Q."/>
            <person name="Zhou G."/>
            <person name="Peng G."/>
            <person name="Luo Z."/>
            <person name="Huang W."/>
            <person name="Wang B."/>
            <person name="Fang W."/>
            <person name="Wang S."/>
            <person name="Zhong Y."/>
            <person name="Ma L.J."/>
            <person name="St Leger R.J."/>
            <person name="Zhao G.P."/>
            <person name="Pei Y."/>
            <person name="Feng M.G."/>
            <person name="Xia Y."/>
            <person name="Wang C."/>
        </authorList>
    </citation>
    <scope>NUCLEOTIDE SEQUENCE [LARGE SCALE GENOMIC DNA]</scope>
    <source>
        <strain evidence="6 7">CQMa 102</strain>
    </source>
</reference>
<evidence type="ECO:0000313" key="6">
    <source>
        <dbReference type="EMBL" id="EFY85479.1"/>
    </source>
</evidence>
<feature type="domain" description="Nucleoside phosphorylase" evidence="4">
    <location>
        <begin position="16"/>
        <end position="295"/>
    </location>
</feature>
<dbReference type="HOGENOM" id="CLU_000288_34_2_1"/>
<dbReference type="Gene3D" id="3.40.50.300">
    <property type="entry name" value="P-loop containing nucleotide triphosphate hydrolases"/>
    <property type="match status" value="1"/>
</dbReference>
<sequence length="1187" mass="131261">MAQADSSMLSRECYTVGWVCALPLELAASKMMLDQIHHHLPIDGGTNFYILGSILHHNVVMACLPIKKMGTIEAAVAAANMNRSFPSIRMCLVVGIGGGVPSKADVRLGDVVVGVRTMQYDEVKTTAGGQEPRTPQRTLGAILSTVSALYELEPNDSRFSSILQEKLANKKNSQFRPPNLEDRLFRADYEHISSEASCDRCDSARLVIRGHRKTNMVIHYGGIASGNQAMKHGRKRDEIAKDLDVICFDMEAAGVMDVMDCLVIRGICDYSDSHRTKEWQNHAAAAAAAYAKGFLEMVPKTEFQSKATNISRPPQHIPRERQQVELASLRFKRMSFREHTIKENHAQTCQWFLNDPIYQEWLDAALLSKHPGLIWVRGEPGAGKSTLIKFAWLQTQRKYQQACRDRKVIVASFFFNARGETLEKSVLGMYRSLLVQLLEHFDDLHIGLGSRELEGVLSLDSYPLGILKDLFRDAVSKLGNRAFIGFIDALDECHELQFMDMVRYFEELAEHATQKGIPLRICFSSRNYPYINIRGGLELRLEHQSGHAQDIANYVRSELQIEDTDLREELVSQILDKSAVLSILWILLAQRPLELEEFYHGCWHFKDPMFAKEYTSNRAEKYVLSSTKGLAQVVQSTPPTVQFIHESHAIDSSIFPALLDDYDLQDTLPLMRYATQHVLYHAENAAESIRQDEFLEEFPTAEWGFPNLIRTRVRKHPNIHIRGERHDYPLFAALANGNKDAVAALFNLPSTIYDGVDITKGLNSIKDMGLYFTCTPLSWAAEEGRAGLVKLLLLAQADVNERDQEGLTPLLRAESNCHWAVVSILIKAGADLNEFSYGNKIQETDVHPLMYAAAENDEVFAGLLIENGAYVGEIFEDEDFIDQTALTIASKHGHEEVASLLIENGAIVNDAMDDGLTGGPNPLVVAAENGHIHMVRLLIESGIDLDCGGPALLRAVQKGHDAIASLLISEGADINFWSLIIEPCGSSPLVVASENGHESLVRLLLSKGARIDPPCYYCRSALISALSNGQERIVELLVDKGADVNAEADKSTPLIAASKAGHEATARLLIDNGADVNTVTNRSSPLIAASKAGHEAIARLLIDNGADVNTVTNRSTPLAAASEAGHEAIVQLLINNGADVNHVGMSDYDSRTPLDIASSNGHEAVVRLLLEHGAEARSWRTLELPLR</sequence>
<dbReference type="GO" id="GO:0009116">
    <property type="term" value="P:nucleoside metabolic process"/>
    <property type="evidence" value="ECO:0007669"/>
    <property type="project" value="InterPro"/>
</dbReference>
<proteinExistence type="predicted"/>
<dbReference type="PANTHER" id="PTHR24198">
    <property type="entry name" value="ANKYRIN REPEAT AND PROTEIN KINASE DOMAIN-CONTAINING PROTEIN"/>
    <property type="match status" value="1"/>
</dbReference>
<dbReference type="SUPFAM" id="SSF52540">
    <property type="entry name" value="P-loop containing nucleoside triphosphate hydrolases"/>
    <property type="match status" value="1"/>
</dbReference>
<dbReference type="Pfam" id="PF01048">
    <property type="entry name" value="PNP_UDP_1"/>
    <property type="match status" value="1"/>
</dbReference>
<dbReference type="OMA" id="ATYEHES"/>
<dbReference type="InterPro" id="IPR056884">
    <property type="entry name" value="NPHP3-like_N"/>
</dbReference>
<dbReference type="InParanoid" id="E9EF34"/>
<feature type="repeat" description="ANK" evidence="3">
    <location>
        <begin position="1049"/>
        <end position="1081"/>
    </location>
</feature>
<feature type="repeat" description="ANK" evidence="3">
    <location>
        <begin position="805"/>
        <end position="837"/>
    </location>
</feature>
<dbReference type="InterPro" id="IPR027417">
    <property type="entry name" value="P-loop_NTPase"/>
</dbReference>
<dbReference type="PANTHER" id="PTHR24198:SF165">
    <property type="entry name" value="ANKYRIN REPEAT-CONTAINING PROTEIN-RELATED"/>
    <property type="match status" value="1"/>
</dbReference>
<dbReference type="Pfam" id="PF12796">
    <property type="entry name" value="Ank_2"/>
    <property type="match status" value="4"/>
</dbReference>